<evidence type="ECO:0000313" key="1">
    <source>
        <dbReference type="EMBL" id="PBK98419.1"/>
    </source>
</evidence>
<name>A0A2H3DT59_ARMGA</name>
<accession>A0A2H3DT59</accession>
<gene>
    <name evidence="1" type="ORF">ARMGADRAFT_1075265</name>
</gene>
<sequence>MKGWLAGLQHQFIEDNFVHDFQRLRQDDPAGAKELSKTAMNKLIAQFGWCLPFNTSPQPMQCEEPLSLQDTCLKAAVVTWTATSLLTWLHLQTKENVIKKKGKGAEDTFSKLLHQLAGTSGVSLKG</sequence>
<organism evidence="1 2">
    <name type="scientific">Armillaria gallica</name>
    <name type="common">Bulbous honey fungus</name>
    <name type="synonym">Armillaria bulbosa</name>
    <dbReference type="NCBI Taxonomy" id="47427"/>
    <lineage>
        <taxon>Eukaryota</taxon>
        <taxon>Fungi</taxon>
        <taxon>Dikarya</taxon>
        <taxon>Basidiomycota</taxon>
        <taxon>Agaricomycotina</taxon>
        <taxon>Agaricomycetes</taxon>
        <taxon>Agaricomycetidae</taxon>
        <taxon>Agaricales</taxon>
        <taxon>Marasmiineae</taxon>
        <taxon>Physalacriaceae</taxon>
        <taxon>Armillaria</taxon>
    </lineage>
</organism>
<dbReference type="Proteomes" id="UP000217790">
    <property type="component" value="Unassembled WGS sequence"/>
</dbReference>
<dbReference type="AlphaFoldDB" id="A0A2H3DT59"/>
<dbReference type="OrthoDB" id="3250313at2759"/>
<protein>
    <submittedName>
        <fullName evidence="1">Uncharacterized protein</fullName>
    </submittedName>
</protein>
<dbReference type="STRING" id="47427.A0A2H3DT59"/>
<proteinExistence type="predicted"/>
<keyword evidence="2" id="KW-1185">Reference proteome</keyword>
<evidence type="ECO:0000313" key="2">
    <source>
        <dbReference type="Proteomes" id="UP000217790"/>
    </source>
</evidence>
<dbReference type="EMBL" id="KZ293648">
    <property type="protein sequence ID" value="PBK98419.1"/>
    <property type="molecule type" value="Genomic_DNA"/>
</dbReference>
<reference evidence="2" key="1">
    <citation type="journal article" date="2017" name="Nat. Ecol. Evol.">
        <title>Genome expansion and lineage-specific genetic innovations in the forest pathogenic fungi Armillaria.</title>
        <authorList>
            <person name="Sipos G."/>
            <person name="Prasanna A.N."/>
            <person name="Walter M.C."/>
            <person name="O'Connor E."/>
            <person name="Balint B."/>
            <person name="Krizsan K."/>
            <person name="Kiss B."/>
            <person name="Hess J."/>
            <person name="Varga T."/>
            <person name="Slot J."/>
            <person name="Riley R."/>
            <person name="Boka B."/>
            <person name="Rigling D."/>
            <person name="Barry K."/>
            <person name="Lee J."/>
            <person name="Mihaltcheva S."/>
            <person name="LaButti K."/>
            <person name="Lipzen A."/>
            <person name="Waldron R."/>
            <person name="Moloney N.M."/>
            <person name="Sperisen C."/>
            <person name="Kredics L."/>
            <person name="Vagvoelgyi C."/>
            <person name="Patrignani A."/>
            <person name="Fitzpatrick D."/>
            <person name="Nagy I."/>
            <person name="Doyle S."/>
            <person name="Anderson J.B."/>
            <person name="Grigoriev I.V."/>
            <person name="Gueldener U."/>
            <person name="Muensterkoetter M."/>
            <person name="Nagy L.G."/>
        </authorList>
    </citation>
    <scope>NUCLEOTIDE SEQUENCE [LARGE SCALE GENOMIC DNA]</scope>
    <source>
        <strain evidence="2">Ar21-2</strain>
    </source>
</reference>
<dbReference type="InParanoid" id="A0A2H3DT59"/>